<sequence>MNWLMLSIIATIFWGLWSILMKMALKYAEWHQVFLFSSIPGIFIAIAMFLTFKTSKIETNSPAIYYSILAGVLGALGTIAFNIALKSGKASIIVPLTSLYPIITIIIAKIFLREQITSLQGLGILLAIISIFLLSINME</sequence>
<dbReference type="Proteomes" id="UP000269499">
    <property type="component" value="Unassembled WGS sequence"/>
</dbReference>
<evidence type="ECO:0000256" key="2">
    <source>
        <dbReference type="ARBA" id="ARBA00022692"/>
    </source>
</evidence>
<dbReference type="InterPro" id="IPR050638">
    <property type="entry name" value="AA-Vitamin_Transporters"/>
</dbReference>
<evidence type="ECO:0000256" key="4">
    <source>
        <dbReference type="ARBA" id="ARBA00023136"/>
    </source>
</evidence>
<dbReference type="InterPro" id="IPR000620">
    <property type="entry name" value="EamA_dom"/>
</dbReference>
<organism evidence="7 8">
    <name type="scientific">Thermoproteota archaeon</name>
    <dbReference type="NCBI Taxonomy" id="2056631"/>
    <lineage>
        <taxon>Archaea</taxon>
        <taxon>Thermoproteota</taxon>
    </lineage>
</organism>
<reference evidence="7 8" key="1">
    <citation type="submission" date="2018-06" db="EMBL/GenBank/DDBJ databases">
        <title>Extensive metabolic versatility and redundancy in microbially diverse, dynamic hydrothermal sediments.</title>
        <authorList>
            <person name="Dombrowski N."/>
            <person name="Teske A."/>
            <person name="Baker B.J."/>
        </authorList>
    </citation>
    <scope>NUCLEOTIDE SEQUENCE [LARGE SCALE GENOMIC DNA]</scope>
    <source>
        <strain evidence="7">B20_G2</strain>
    </source>
</reference>
<dbReference type="AlphaFoldDB" id="A0A497F3P8"/>
<feature type="transmembrane region" description="Helical" evidence="5">
    <location>
        <begin position="92"/>
        <end position="112"/>
    </location>
</feature>
<comment type="caution">
    <text evidence="7">The sequence shown here is derived from an EMBL/GenBank/DDBJ whole genome shotgun (WGS) entry which is preliminary data.</text>
</comment>
<protein>
    <recommendedName>
        <fullName evidence="6">EamA domain-containing protein</fullName>
    </recommendedName>
</protein>
<accession>A0A497F3P8</accession>
<feature type="transmembrane region" description="Helical" evidence="5">
    <location>
        <begin position="6"/>
        <end position="25"/>
    </location>
</feature>
<proteinExistence type="predicted"/>
<dbReference type="Gene3D" id="1.10.3730.20">
    <property type="match status" value="1"/>
</dbReference>
<feature type="transmembrane region" description="Helical" evidence="5">
    <location>
        <begin position="32"/>
        <end position="52"/>
    </location>
</feature>
<evidence type="ECO:0000256" key="1">
    <source>
        <dbReference type="ARBA" id="ARBA00004141"/>
    </source>
</evidence>
<evidence type="ECO:0000313" key="8">
    <source>
        <dbReference type="Proteomes" id="UP000269499"/>
    </source>
</evidence>
<dbReference type="PANTHER" id="PTHR32322">
    <property type="entry name" value="INNER MEMBRANE TRANSPORTER"/>
    <property type="match status" value="1"/>
</dbReference>
<keyword evidence="3 5" id="KW-1133">Transmembrane helix</keyword>
<feature type="transmembrane region" description="Helical" evidence="5">
    <location>
        <begin position="64"/>
        <end position="85"/>
    </location>
</feature>
<dbReference type="GO" id="GO:0016020">
    <property type="term" value="C:membrane"/>
    <property type="evidence" value="ECO:0007669"/>
    <property type="project" value="UniProtKB-SubCell"/>
</dbReference>
<keyword evidence="4 5" id="KW-0472">Membrane</keyword>
<gene>
    <name evidence="7" type="ORF">DRJ26_02075</name>
</gene>
<dbReference type="InterPro" id="IPR037185">
    <property type="entry name" value="EmrE-like"/>
</dbReference>
<evidence type="ECO:0000313" key="7">
    <source>
        <dbReference type="EMBL" id="RLE54283.1"/>
    </source>
</evidence>
<dbReference type="SUPFAM" id="SSF103481">
    <property type="entry name" value="Multidrug resistance efflux transporter EmrE"/>
    <property type="match status" value="1"/>
</dbReference>
<feature type="transmembrane region" description="Helical" evidence="5">
    <location>
        <begin position="118"/>
        <end position="136"/>
    </location>
</feature>
<name>A0A497F3P8_9CREN</name>
<dbReference type="PANTHER" id="PTHR32322:SF2">
    <property type="entry name" value="EAMA DOMAIN-CONTAINING PROTEIN"/>
    <property type="match status" value="1"/>
</dbReference>
<feature type="domain" description="EamA" evidence="6">
    <location>
        <begin position="2"/>
        <end position="135"/>
    </location>
</feature>
<evidence type="ECO:0000259" key="6">
    <source>
        <dbReference type="Pfam" id="PF00892"/>
    </source>
</evidence>
<evidence type="ECO:0000256" key="5">
    <source>
        <dbReference type="SAM" id="Phobius"/>
    </source>
</evidence>
<comment type="subcellular location">
    <subcellularLocation>
        <location evidence="1">Membrane</location>
        <topology evidence="1">Multi-pass membrane protein</topology>
    </subcellularLocation>
</comment>
<keyword evidence="2 5" id="KW-0812">Transmembrane</keyword>
<dbReference type="Pfam" id="PF00892">
    <property type="entry name" value="EamA"/>
    <property type="match status" value="1"/>
</dbReference>
<evidence type="ECO:0000256" key="3">
    <source>
        <dbReference type="ARBA" id="ARBA00022989"/>
    </source>
</evidence>
<dbReference type="EMBL" id="QMRA01000029">
    <property type="protein sequence ID" value="RLE54283.1"/>
    <property type="molecule type" value="Genomic_DNA"/>
</dbReference>